<evidence type="ECO:0000313" key="2">
    <source>
        <dbReference type="Proteomes" id="UP000828048"/>
    </source>
</evidence>
<keyword evidence="2" id="KW-1185">Reference proteome</keyword>
<proteinExistence type="predicted"/>
<comment type="caution">
    <text evidence="1">The sequence shown here is derived from an EMBL/GenBank/DDBJ whole genome shotgun (WGS) entry which is preliminary data.</text>
</comment>
<protein>
    <submittedName>
        <fullName evidence="1">Uncharacterized protein</fullName>
    </submittedName>
</protein>
<evidence type="ECO:0000313" key="1">
    <source>
        <dbReference type="EMBL" id="KAH7859745.1"/>
    </source>
</evidence>
<dbReference type="Proteomes" id="UP000828048">
    <property type="component" value="Chromosome 4"/>
</dbReference>
<accession>A0ACB7Z1S6</accession>
<gene>
    <name evidence="1" type="ORF">Vadar_004974</name>
</gene>
<sequence>MELCTSRGATSNLSHHTLFTSNNSHLQSKTSLRFKRTSIRRTNPGLLYYTNSSVRSTSSEEASRGSSQYVGEERGVATLEDVQPFGKNSFVENQEPKQDSSMDRQAAALEFLENIDIKLASKYAFSALLVDIVALIALWLAVAVVGAIDSIPVFPKVMEVVGLSYTLWFSTRYLIFKENREELFAKIDGIKQKEELRESYDEAIWTEVSVLGLKIVSGKCPWAEDCRMSGTVPSMDRGGTSCSTLSQKYISDPFSVIGIVMGNLFLCRVLRCLHRHIIKLWLVDSPLLACGRPILRLNCLIFSNPTSLDACATLFIYGAQRFGNEKDFCGEEWLLATIT</sequence>
<organism evidence="1 2">
    <name type="scientific">Vaccinium darrowii</name>
    <dbReference type="NCBI Taxonomy" id="229202"/>
    <lineage>
        <taxon>Eukaryota</taxon>
        <taxon>Viridiplantae</taxon>
        <taxon>Streptophyta</taxon>
        <taxon>Embryophyta</taxon>
        <taxon>Tracheophyta</taxon>
        <taxon>Spermatophyta</taxon>
        <taxon>Magnoliopsida</taxon>
        <taxon>eudicotyledons</taxon>
        <taxon>Gunneridae</taxon>
        <taxon>Pentapetalae</taxon>
        <taxon>asterids</taxon>
        <taxon>Ericales</taxon>
        <taxon>Ericaceae</taxon>
        <taxon>Vaccinioideae</taxon>
        <taxon>Vaccinieae</taxon>
        <taxon>Vaccinium</taxon>
    </lineage>
</organism>
<dbReference type="EMBL" id="CM037154">
    <property type="protein sequence ID" value="KAH7859745.1"/>
    <property type="molecule type" value="Genomic_DNA"/>
</dbReference>
<reference evidence="1 2" key="1">
    <citation type="journal article" date="2021" name="Hortic Res">
        <title>High-quality reference genome and annotation aids understanding of berry development for evergreen blueberry (Vaccinium darrowii).</title>
        <authorList>
            <person name="Yu J."/>
            <person name="Hulse-Kemp A.M."/>
            <person name="Babiker E."/>
            <person name="Staton M."/>
        </authorList>
    </citation>
    <scope>NUCLEOTIDE SEQUENCE [LARGE SCALE GENOMIC DNA]</scope>
    <source>
        <strain evidence="2">cv. NJ 8807/NJ 8810</strain>
        <tissue evidence="1">Young leaf</tissue>
    </source>
</reference>
<name>A0ACB7Z1S6_9ERIC</name>